<comment type="caution">
    <text evidence="1">The sequence shown here is derived from an EMBL/GenBank/DDBJ whole genome shotgun (WGS) entry which is preliminary data.</text>
</comment>
<dbReference type="OrthoDB" id="6420014at2759"/>
<dbReference type="InterPro" id="IPR036291">
    <property type="entry name" value="NAD(P)-bd_dom_sf"/>
</dbReference>
<dbReference type="Pfam" id="PF13561">
    <property type="entry name" value="adh_short_C2"/>
    <property type="match status" value="1"/>
</dbReference>
<proteinExistence type="predicted"/>
<gene>
    <name evidence="1" type="ORF">B4U80_07464</name>
</gene>
<dbReference type="STRING" id="299467.A0A443SCI6"/>
<dbReference type="Pfam" id="PF00106">
    <property type="entry name" value="adh_short"/>
    <property type="match status" value="1"/>
</dbReference>
<accession>A0A443SCI6</accession>
<dbReference type="PANTHER" id="PTHR43975:SF2">
    <property type="entry name" value="EG:BACR7A4.14 PROTEIN-RELATED"/>
    <property type="match status" value="1"/>
</dbReference>
<dbReference type="AlphaFoldDB" id="A0A443SCI6"/>
<organism evidence="1 2">
    <name type="scientific">Leptotrombidium deliense</name>
    <dbReference type="NCBI Taxonomy" id="299467"/>
    <lineage>
        <taxon>Eukaryota</taxon>
        <taxon>Metazoa</taxon>
        <taxon>Ecdysozoa</taxon>
        <taxon>Arthropoda</taxon>
        <taxon>Chelicerata</taxon>
        <taxon>Arachnida</taxon>
        <taxon>Acari</taxon>
        <taxon>Acariformes</taxon>
        <taxon>Trombidiformes</taxon>
        <taxon>Prostigmata</taxon>
        <taxon>Anystina</taxon>
        <taxon>Parasitengona</taxon>
        <taxon>Trombiculoidea</taxon>
        <taxon>Trombiculidae</taxon>
        <taxon>Leptotrombidium</taxon>
    </lineage>
</organism>
<dbReference type="PRINTS" id="PR00081">
    <property type="entry name" value="GDHRDH"/>
</dbReference>
<protein>
    <submittedName>
        <fullName evidence="1">L-xylulose reductase-like protein</fullName>
    </submittedName>
</protein>
<dbReference type="VEuPathDB" id="VectorBase:LDEU006831"/>
<evidence type="ECO:0000313" key="1">
    <source>
        <dbReference type="EMBL" id="RWS25210.1"/>
    </source>
</evidence>
<reference evidence="1 2" key="1">
    <citation type="journal article" date="2018" name="Gigascience">
        <title>Genomes of trombidid mites reveal novel predicted allergens and laterally-transferred genes associated with secondary metabolism.</title>
        <authorList>
            <person name="Dong X."/>
            <person name="Chaisiri K."/>
            <person name="Xia D."/>
            <person name="Armstrong S.D."/>
            <person name="Fang Y."/>
            <person name="Donnelly M.J."/>
            <person name="Kadowaki T."/>
            <person name="McGarry J.W."/>
            <person name="Darby A.C."/>
            <person name="Makepeace B.L."/>
        </authorList>
    </citation>
    <scope>NUCLEOTIDE SEQUENCE [LARGE SCALE GENOMIC DNA]</scope>
    <source>
        <strain evidence="1">UoL-UT</strain>
    </source>
</reference>
<sequence>MNYLKNKIVIVTGSSGSIGMEIAKHFSSLGCKVVITGRNEQTIKNVAVECKSNSPHNYEPLQVVCDLANEENIKNLISKTIDVFGKLNILVNNAAIDKQNCFGDINLLTDFDEQLTVNVRAVLQLCQLAMPYLIESKGSIVNISAIQKPSCSCKYEFLENYDELKSFFEQKNVLKRMLEPFEIASCVAFLASDRSSFTTGISLNLDGGELLM</sequence>
<dbReference type="SUPFAM" id="SSF51735">
    <property type="entry name" value="NAD(P)-binding Rossmann-fold domains"/>
    <property type="match status" value="1"/>
</dbReference>
<dbReference type="InterPro" id="IPR002347">
    <property type="entry name" value="SDR_fam"/>
</dbReference>
<dbReference type="EMBL" id="NCKV01003954">
    <property type="protein sequence ID" value="RWS25210.1"/>
    <property type="molecule type" value="Genomic_DNA"/>
</dbReference>
<keyword evidence="2" id="KW-1185">Reference proteome</keyword>
<dbReference type="PANTHER" id="PTHR43975">
    <property type="entry name" value="ZGC:101858"/>
    <property type="match status" value="1"/>
</dbReference>
<name>A0A443SCI6_9ACAR</name>
<evidence type="ECO:0000313" key="2">
    <source>
        <dbReference type="Proteomes" id="UP000288716"/>
    </source>
</evidence>
<dbReference type="Gene3D" id="3.40.50.720">
    <property type="entry name" value="NAD(P)-binding Rossmann-like Domain"/>
    <property type="match status" value="2"/>
</dbReference>
<dbReference type="Proteomes" id="UP000288716">
    <property type="component" value="Unassembled WGS sequence"/>
</dbReference>